<dbReference type="Proteomes" id="UP000790377">
    <property type="component" value="Unassembled WGS sequence"/>
</dbReference>
<gene>
    <name evidence="1" type="ORF">BJ138DRAFT_205959</name>
</gene>
<evidence type="ECO:0000313" key="1">
    <source>
        <dbReference type="EMBL" id="KAH7903131.1"/>
    </source>
</evidence>
<protein>
    <submittedName>
        <fullName evidence="1">Uncharacterized protein</fullName>
    </submittedName>
</protein>
<proteinExistence type="predicted"/>
<comment type="caution">
    <text evidence="1">The sequence shown here is derived from an EMBL/GenBank/DDBJ whole genome shotgun (WGS) entry which is preliminary data.</text>
</comment>
<name>A0ACB7ZPW8_9AGAM</name>
<accession>A0ACB7ZPW8</accession>
<organism evidence="1 2">
    <name type="scientific">Hygrophoropsis aurantiaca</name>
    <dbReference type="NCBI Taxonomy" id="72124"/>
    <lineage>
        <taxon>Eukaryota</taxon>
        <taxon>Fungi</taxon>
        <taxon>Dikarya</taxon>
        <taxon>Basidiomycota</taxon>
        <taxon>Agaricomycotina</taxon>
        <taxon>Agaricomycetes</taxon>
        <taxon>Agaricomycetidae</taxon>
        <taxon>Boletales</taxon>
        <taxon>Coniophorineae</taxon>
        <taxon>Hygrophoropsidaceae</taxon>
        <taxon>Hygrophoropsis</taxon>
    </lineage>
</organism>
<evidence type="ECO:0000313" key="2">
    <source>
        <dbReference type="Proteomes" id="UP000790377"/>
    </source>
</evidence>
<reference evidence="1" key="1">
    <citation type="journal article" date="2021" name="New Phytol.">
        <title>Evolutionary innovations through gain and loss of genes in the ectomycorrhizal Boletales.</title>
        <authorList>
            <person name="Wu G."/>
            <person name="Miyauchi S."/>
            <person name="Morin E."/>
            <person name="Kuo A."/>
            <person name="Drula E."/>
            <person name="Varga T."/>
            <person name="Kohler A."/>
            <person name="Feng B."/>
            <person name="Cao Y."/>
            <person name="Lipzen A."/>
            <person name="Daum C."/>
            <person name="Hundley H."/>
            <person name="Pangilinan J."/>
            <person name="Johnson J."/>
            <person name="Barry K."/>
            <person name="LaButti K."/>
            <person name="Ng V."/>
            <person name="Ahrendt S."/>
            <person name="Min B."/>
            <person name="Choi I.G."/>
            <person name="Park H."/>
            <person name="Plett J.M."/>
            <person name="Magnuson J."/>
            <person name="Spatafora J.W."/>
            <person name="Nagy L.G."/>
            <person name="Henrissat B."/>
            <person name="Grigoriev I.V."/>
            <person name="Yang Z.L."/>
            <person name="Xu J."/>
            <person name="Martin F.M."/>
        </authorList>
    </citation>
    <scope>NUCLEOTIDE SEQUENCE</scope>
    <source>
        <strain evidence="1">ATCC 28755</strain>
    </source>
</reference>
<sequence length="92" mass="10216">MPTPPEELRASLEAHNATFEALLRLIPAKYYLSAENINSVRLSSFTLSLYSLHSSHVLVCTHLNRNSCCVLIEIHTATLIETHIGIQSKLAT</sequence>
<keyword evidence="2" id="KW-1185">Reference proteome</keyword>
<dbReference type="EMBL" id="MU269190">
    <property type="protein sequence ID" value="KAH7903131.1"/>
    <property type="molecule type" value="Genomic_DNA"/>
</dbReference>